<feature type="transmembrane region" description="Helical" evidence="8">
    <location>
        <begin position="81"/>
        <end position="104"/>
    </location>
</feature>
<keyword evidence="11" id="KW-1185">Reference proteome</keyword>
<sequence>MLPAAVQILAFFLALLGVVGVAVAMLLPTWQVSVGGRGGVLPVWRAHGLWMDCSSFSLDVFSCSVKRSPLALPLYLQTARAAMLLSTLLATFGLCLAALGLRCVRWGGGQRAKAHTAMAAGACLVLSALLSLTSAAWFTHQVVTVFLRADPTDSGRFQPGSAVGLTFVSAGFLLAAGVVFCLSCPGNQTRRPECVVSSETTIRTTTGRARKSQTTVTNTRGNYSRQEYV</sequence>
<name>A0A8C5EA38_GOUWI</name>
<evidence type="ECO:0000256" key="6">
    <source>
        <dbReference type="ARBA" id="ARBA00022989"/>
    </source>
</evidence>
<evidence type="ECO:0000256" key="5">
    <source>
        <dbReference type="ARBA" id="ARBA00022949"/>
    </source>
</evidence>
<reference evidence="10" key="2">
    <citation type="submission" date="2025-09" db="UniProtKB">
        <authorList>
            <consortium name="Ensembl"/>
        </authorList>
    </citation>
    <scope>IDENTIFICATION</scope>
</reference>
<comment type="function">
    <text evidence="8">Claudins function as major constituents of the tight junction complexes that regulate the permeability of epithelia.</text>
</comment>
<evidence type="ECO:0000256" key="4">
    <source>
        <dbReference type="ARBA" id="ARBA00022692"/>
    </source>
</evidence>
<evidence type="ECO:0000313" key="11">
    <source>
        <dbReference type="Proteomes" id="UP000694680"/>
    </source>
</evidence>
<dbReference type="PRINTS" id="PR01077">
    <property type="entry name" value="CLAUDIN"/>
</dbReference>
<reference evidence="10" key="1">
    <citation type="submission" date="2025-08" db="UniProtKB">
        <authorList>
            <consortium name="Ensembl"/>
        </authorList>
    </citation>
    <scope>IDENTIFICATION</scope>
</reference>
<dbReference type="InterPro" id="IPR004031">
    <property type="entry name" value="PMP22/EMP/MP20/Claudin"/>
</dbReference>
<dbReference type="PANTHER" id="PTHR12002">
    <property type="entry name" value="CLAUDIN"/>
    <property type="match status" value="1"/>
</dbReference>
<feature type="transmembrane region" description="Helical" evidence="8">
    <location>
        <begin position="116"/>
        <end position="140"/>
    </location>
</feature>
<dbReference type="Ensembl" id="ENSGWIT00000019664.1">
    <property type="protein sequence ID" value="ENSGWIP00000017825.1"/>
    <property type="gene ID" value="ENSGWIG00000009903.1"/>
</dbReference>
<evidence type="ECO:0000313" key="10">
    <source>
        <dbReference type="Ensembl" id="ENSGWIP00000017825.1"/>
    </source>
</evidence>
<feature type="region of interest" description="Disordered" evidence="9">
    <location>
        <begin position="205"/>
        <end position="229"/>
    </location>
</feature>
<evidence type="ECO:0000256" key="2">
    <source>
        <dbReference type="ARBA" id="ARBA00022427"/>
    </source>
</evidence>
<dbReference type="Proteomes" id="UP000694680">
    <property type="component" value="Unassembled WGS sequence"/>
</dbReference>
<dbReference type="Gene3D" id="1.20.140.150">
    <property type="match status" value="1"/>
</dbReference>
<dbReference type="RefSeq" id="XP_028296403.1">
    <property type="nucleotide sequence ID" value="XM_028440602.1"/>
</dbReference>
<dbReference type="InterPro" id="IPR017974">
    <property type="entry name" value="Claudin_CS"/>
</dbReference>
<comment type="subcellular location">
    <subcellularLocation>
        <location evidence="8">Cell junction</location>
        <location evidence="8">Tight junction</location>
    </subcellularLocation>
    <subcellularLocation>
        <location evidence="8">Cell membrane</location>
        <topology evidence="8">Multi-pass membrane protein</topology>
    </subcellularLocation>
</comment>
<feature type="transmembrane region" description="Helical" evidence="8">
    <location>
        <begin position="160"/>
        <end position="182"/>
    </location>
</feature>
<dbReference type="PROSITE" id="PS01346">
    <property type="entry name" value="CLAUDIN"/>
    <property type="match status" value="1"/>
</dbReference>
<dbReference type="GO" id="GO:0005923">
    <property type="term" value="C:bicellular tight junction"/>
    <property type="evidence" value="ECO:0007669"/>
    <property type="project" value="UniProtKB-SubCell"/>
</dbReference>
<keyword evidence="2 8" id="KW-0796">Tight junction</keyword>
<organism evidence="10 11">
    <name type="scientific">Gouania willdenowi</name>
    <name type="common">Blunt-snouted clingfish</name>
    <name type="synonym">Lepadogaster willdenowi</name>
    <dbReference type="NCBI Taxonomy" id="441366"/>
    <lineage>
        <taxon>Eukaryota</taxon>
        <taxon>Metazoa</taxon>
        <taxon>Chordata</taxon>
        <taxon>Craniata</taxon>
        <taxon>Vertebrata</taxon>
        <taxon>Euteleostomi</taxon>
        <taxon>Actinopterygii</taxon>
        <taxon>Neopterygii</taxon>
        <taxon>Teleostei</taxon>
        <taxon>Neoteleostei</taxon>
        <taxon>Acanthomorphata</taxon>
        <taxon>Ovalentaria</taxon>
        <taxon>Blenniimorphae</taxon>
        <taxon>Blenniiformes</taxon>
        <taxon>Gobiesocoidei</taxon>
        <taxon>Gobiesocidae</taxon>
        <taxon>Gobiesocinae</taxon>
        <taxon>Gouania</taxon>
    </lineage>
</organism>
<keyword evidence="7 8" id="KW-0472">Membrane</keyword>
<dbReference type="GeneID" id="114458245"/>
<dbReference type="Pfam" id="PF00822">
    <property type="entry name" value="PMP22_Claudin"/>
    <property type="match status" value="1"/>
</dbReference>
<dbReference type="AlphaFoldDB" id="A0A8C5EA38"/>
<keyword evidence="5 8" id="KW-0965">Cell junction</keyword>
<protein>
    <recommendedName>
        <fullName evidence="8">Claudin</fullName>
    </recommendedName>
</protein>
<keyword evidence="6 8" id="KW-1133">Transmembrane helix</keyword>
<comment type="similarity">
    <text evidence="1 8">Belongs to the claudin family.</text>
</comment>
<comment type="caution">
    <text evidence="8">Lacks conserved residue(s) required for the propagation of feature annotation.</text>
</comment>
<dbReference type="GO" id="GO:0005886">
    <property type="term" value="C:plasma membrane"/>
    <property type="evidence" value="ECO:0007669"/>
    <property type="project" value="UniProtKB-SubCell"/>
</dbReference>
<keyword evidence="3 8" id="KW-1003">Cell membrane</keyword>
<accession>A0A8C5EA38</accession>
<keyword evidence="4 8" id="KW-0812">Transmembrane</keyword>
<evidence type="ECO:0000256" key="7">
    <source>
        <dbReference type="ARBA" id="ARBA00023136"/>
    </source>
</evidence>
<gene>
    <name evidence="10" type="primary">LOC114458245</name>
</gene>
<dbReference type="GO" id="GO:0005198">
    <property type="term" value="F:structural molecule activity"/>
    <property type="evidence" value="ECO:0007669"/>
    <property type="project" value="InterPro"/>
</dbReference>
<dbReference type="InterPro" id="IPR006187">
    <property type="entry name" value="Claudin"/>
</dbReference>
<proteinExistence type="inferred from homology"/>
<evidence type="ECO:0000256" key="1">
    <source>
        <dbReference type="ARBA" id="ARBA00008295"/>
    </source>
</evidence>
<evidence type="ECO:0000256" key="3">
    <source>
        <dbReference type="ARBA" id="ARBA00022475"/>
    </source>
</evidence>
<evidence type="ECO:0000256" key="8">
    <source>
        <dbReference type="RuleBase" id="RU060637"/>
    </source>
</evidence>
<evidence type="ECO:0000256" key="9">
    <source>
        <dbReference type="SAM" id="MobiDB-lite"/>
    </source>
</evidence>
<dbReference type="OrthoDB" id="9827234at2759"/>